<dbReference type="PANTHER" id="PTHR47197:SF3">
    <property type="entry name" value="DIHYDRO-HEME D1 DEHYDROGENASE"/>
    <property type="match status" value="1"/>
</dbReference>
<dbReference type="Proteomes" id="UP000468388">
    <property type="component" value="Unassembled WGS sequence"/>
</dbReference>
<keyword evidence="2" id="KW-1185">Reference proteome</keyword>
<name>A0A6N8JF27_9BACT</name>
<sequence length="319" mass="34815">MLTGFAGYTQQTYHLVEKINLPGDGKWDYLKMDDDNNRLFVSHFDRVHVISLTTGKPLAEIGNLSGVHGIALVKEENKGYISNGTANSVTVFDYTTFKVLKTIPLSGKKPDCIMYDKFSGKVYAFCGNSQNAVVIDVKTDTESGTIQLGGSPEFAVSDEKGLIYNNLEDKNEVVVIDTKAGKVIRRYALKKGGAPTGIAIDKTNNRLFTVCSDTKNLLVLDAANGKIVAELPIGGRVDAVVYDKAKQLIVTSNGEGNATFIHQKDADHYEVVQTLQTHPGLRTLVYSKASHNIFISGAELQDKQIKPGTFGVYVYGPEK</sequence>
<dbReference type="PANTHER" id="PTHR47197">
    <property type="entry name" value="PROTEIN NIRF"/>
    <property type="match status" value="1"/>
</dbReference>
<dbReference type="InterPro" id="IPR015943">
    <property type="entry name" value="WD40/YVTN_repeat-like_dom_sf"/>
</dbReference>
<dbReference type="Gene3D" id="2.130.10.10">
    <property type="entry name" value="YVTN repeat-like/Quinoprotein amine dehydrogenase"/>
    <property type="match status" value="1"/>
</dbReference>
<organism evidence="1 2">
    <name type="scientific">Chitinophaga oryziterrae</name>
    <dbReference type="NCBI Taxonomy" id="1031224"/>
    <lineage>
        <taxon>Bacteria</taxon>
        <taxon>Pseudomonadati</taxon>
        <taxon>Bacteroidota</taxon>
        <taxon>Chitinophagia</taxon>
        <taxon>Chitinophagales</taxon>
        <taxon>Chitinophagaceae</taxon>
        <taxon>Chitinophaga</taxon>
    </lineage>
</organism>
<protein>
    <submittedName>
        <fullName evidence="1">YncE family protein</fullName>
    </submittedName>
</protein>
<dbReference type="InterPro" id="IPR011048">
    <property type="entry name" value="Haem_d1_sf"/>
</dbReference>
<dbReference type="OrthoDB" id="7187796at2"/>
<dbReference type="InterPro" id="IPR051200">
    <property type="entry name" value="Host-pathogen_enzymatic-act"/>
</dbReference>
<dbReference type="SUPFAM" id="SSF51004">
    <property type="entry name" value="C-terminal (heme d1) domain of cytochrome cd1-nitrite reductase"/>
    <property type="match status" value="1"/>
</dbReference>
<evidence type="ECO:0000313" key="1">
    <source>
        <dbReference type="EMBL" id="MVT43574.1"/>
    </source>
</evidence>
<dbReference type="EMBL" id="WRXO01000008">
    <property type="protein sequence ID" value="MVT43574.1"/>
    <property type="molecule type" value="Genomic_DNA"/>
</dbReference>
<reference evidence="1 2" key="1">
    <citation type="submission" date="2019-12" db="EMBL/GenBank/DDBJ databases">
        <title>The draft genomic sequence of strain Chitinophaga oryziterrae JCM 16595.</title>
        <authorList>
            <person name="Zhang X."/>
        </authorList>
    </citation>
    <scope>NUCLEOTIDE SEQUENCE [LARGE SCALE GENOMIC DNA]</scope>
    <source>
        <strain evidence="1 2">JCM 16595</strain>
    </source>
</reference>
<gene>
    <name evidence="1" type="ORF">GO495_23455</name>
</gene>
<comment type="caution">
    <text evidence="1">The sequence shown here is derived from an EMBL/GenBank/DDBJ whole genome shotgun (WGS) entry which is preliminary data.</text>
</comment>
<accession>A0A6N8JF27</accession>
<proteinExistence type="predicted"/>
<evidence type="ECO:0000313" key="2">
    <source>
        <dbReference type="Proteomes" id="UP000468388"/>
    </source>
</evidence>
<dbReference type="AlphaFoldDB" id="A0A6N8JF27"/>